<dbReference type="AlphaFoldDB" id="G7GY04"/>
<feature type="domain" description="Mce/MlaD" evidence="1">
    <location>
        <begin position="36"/>
        <end position="111"/>
    </location>
</feature>
<comment type="caution">
    <text evidence="2">The sequence shown here is derived from an EMBL/GenBank/DDBJ whole genome shotgun (WGS) entry which is preliminary data.</text>
</comment>
<evidence type="ECO:0000313" key="2">
    <source>
        <dbReference type="EMBL" id="GAB08479.1"/>
    </source>
</evidence>
<dbReference type="PROSITE" id="PS51257">
    <property type="entry name" value="PROKAR_LIPOPROTEIN"/>
    <property type="match status" value="1"/>
</dbReference>
<protein>
    <submittedName>
        <fullName evidence="2">Mce family protein</fullName>
    </submittedName>
</protein>
<reference evidence="2 3" key="1">
    <citation type="submission" date="2011-11" db="EMBL/GenBank/DDBJ databases">
        <title>Whole genome shotgun sequence of Gordonia araii NBRC 100433.</title>
        <authorList>
            <person name="Yoshida Y."/>
            <person name="Hosoyama A."/>
            <person name="Tsuchikane K."/>
            <person name="Katsumata H."/>
            <person name="Yamazaki S."/>
            <person name="Fujita N."/>
        </authorList>
    </citation>
    <scope>NUCLEOTIDE SEQUENCE [LARGE SCALE GENOMIC DNA]</scope>
    <source>
        <strain evidence="2 3">NBRC 100433</strain>
    </source>
</reference>
<dbReference type="InterPro" id="IPR003399">
    <property type="entry name" value="Mce/MlaD"/>
</dbReference>
<organism evidence="2 3">
    <name type="scientific">Gordonia araii NBRC 100433</name>
    <dbReference type="NCBI Taxonomy" id="1073574"/>
    <lineage>
        <taxon>Bacteria</taxon>
        <taxon>Bacillati</taxon>
        <taxon>Actinomycetota</taxon>
        <taxon>Actinomycetes</taxon>
        <taxon>Mycobacteriales</taxon>
        <taxon>Gordoniaceae</taxon>
        <taxon>Gordonia</taxon>
    </lineage>
</organism>
<dbReference type="Pfam" id="PF02470">
    <property type="entry name" value="MlaD"/>
    <property type="match status" value="1"/>
</dbReference>
<dbReference type="Proteomes" id="UP000035088">
    <property type="component" value="Unassembled WGS sequence"/>
</dbReference>
<sequence length="334" mass="35487">MSRGAAWARRAVLALIVVALATGCGLRAPGAPQGSTYRLSIEFANVLNIPAGAKVLVNGMSVGQLRAVALGRRTATVEVEVSDTQRLPVATRAELRQMTLLGDLYIALVPPADGGDGRLLRDGDRIPVAQTEPPANVETTMLGLSQFINGGLIGRSQDLVRKANDVLPSDPAELRRLSGQAMTQLSEVGAATRSLDTLIVNGAAMAQSLADHRVTIDRTLTIGPARFAAMQEVFLAMVELIADLRVLTKPGGDLLVEPTYSDLKRMLAQADPMLMQIARADTSIQENLVAVRDLLARKIAPFLMSGGEVDITRIDDTKGRATQVADVLRAIGVV</sequence>
<gene>
    <name evidence="2" type="primary">mceE</name>
    <name evidence="2" type="ORF">GOARA_012_00290</name>
</gene>
<dbReference type="RefSeq" id="WP_007320556.1">
    <property type="nucleotide sequence ID" value="NZ_BAEE01000012.1"/>
</dbReference>
<accession>G7GY04</accession>
<dbReference type="GO" id="GO:0005576">
    <property type="term" value="C:extracellular region"/>
    <property type="evidence" value="ECO:0007669"/>
    <property type="project" value="TreeGrafter"/>
</dbReference>
<dbReference type="InterPro" id="IPR052336">
    <property type="entry name" value="MlaD_Phospholipid_Transporter"/>
</dbReference>
<keyword evidence="3" id="KW-1185">Reference proteome</keyword>
<dbReference type="PANTHER" id="PTHR33371">
    <property type="entry name" value="INTERMEMBRANE PHOSPHOLIPID TRANSPORT SYSTEM BINDING PROTEIN MLAD-RELATED"/>
    <property type="match status" value="1"/>
</dbReference>
<proteinExistence type="predicted"/>
<name>G7GY04_9ACTN</name>
<dbReference type="EMBL" id="BAEE01000012">
    <property type="protein sequence ID" value="GAB08479.1"/>
    <property type="molecule type" value="Genomic_DNA"/>
</dbReference>
<evidence type="ECO:0000313" key="3">
    <source>
        <dbReference type="Proteomes" id="UP000035088"/>
    </source>
</evidence>
<evidence type="ECO:0000259" key="1">
    <source>
        <dbReference type="Pfam" id="PF02470"/>
    </source>
</evidence>
<dbReference type="PANTHER" id="PTHR33371:SF15">
    <property type="entry name" value="LIPOPROTEIN LPRN"/>
    <property type="match status" value="1"/>
</dbReference>
<dbReference type="STRING" id="1073574.GOARA_012_00290"/>